<evidence type="ECO:0000256" key="1">
    <source>
        <dbReference type="ARBA" id="ARBA00004141"/>
    </source>
</evidence>
<dbReference type="SUPFAM" id="SSF161093">
    <property type="entry name" value="MgtE membrane domain-like"/>
    <property type="match status" value="2"/>
</dbReference>
<evidence type="ECO:0000313" key="12">
    <source>
        <dbReference type="Proteomes" id="UP000694888"/>
    </source>
</evidence>
<keyword evidence="6 10" id="KW-1133">Transmembrane helix</keyword>
<evidence type="ECO:0000256" key="2">
    <source>
        <dbReference type="ARBA" id="ARBA00009749"/>
    </source>
</evidence>
<accession>A0ABM0K5Z4</accession>
<comment type="subcellular location">
    <subcellularLocation>
        <location evidence="1">Membrane</location>
        <topology evidence="1">Multi-pass membrane protein</topology>
    </subcellularLocation>
</comment>
<evidence type="ECO:0000256" key="8">
    <source>
        <dbReference type="ARBA" id="ARBA00023136"/>
    </source>
</evidence>
<organism evidence="12 13">
    <name type="scientific">Aplysia californica</name>
    <name type="common">California sea hare</name>
    <dbReference type="NCBI Taxonomy" id="6500"/>
    <lineage>
        <taxon>Eukaryota</taxon>
        <taxon>Metazoa</taxon>
        <taxon>Spiralia</taxon>
        <taxon>Lophotrochozoa</taxon>
        <taxon>Mollusca</taxon>
        <taxon>Gastropoda</taxon>
        <taxon>Heterobranchia</taxon>
        <taxon>Euthyneura</taxon>
        <taxon>Tectipleura</taxon>
        <taxon>Aplysiida</taxon>
        <taxon>Aplysioidea</taxon>
        <taxon>Aplysiidae</taxon>
        <taxon>Aplysia</taxon>
    </lineage>
</organism>
<keyword evidence="12" id="KW-1185">Reference proteome</keyword>
<keyword evidence="7" id="KW-0406">Ion transport</keyword>
<dbReference type="InterPro" id="IPR045349">
    <property type="entry name" value="SLC41A1-3"/>
</dbReference>
<feature type="domain" description="SLC41A/MgtE integral membrane" evidence="11">
    <location>
        <begin position="216"/>
        <end position="349"/>
    </location>
</feature>
<dbReference type="Gene3D" id="1.10.357.20">
    <property type="entry name" value="SLC41 divalent cation transporters, integral membrane domain"/>
    <property type="match status" value="2"/>
</dbReference>
<protein>
    <submittedName>
        <fullName evidence="13">Solute carrier family 41 member 1 isoform X1</fullName>
    </submittedName>
</protein>
<dbReference type="GeneID" id="101859819"/>
<comment type="similarity">
    <text evidence="2">Belongs to the SLC41A transporter family.</text>
</comment>
<dbReference type="Proteomes" id="UP000694888">
    <property type="component" value="Unplaced"/>
</dbReference>
<feature type="region of interest" description="Disordered" evidence="9">
    <location>
        <begin position="1"/>
        <end position="140"/>
    </location>
</feature>
<feature type="domain" description="SLC41A/MgtE integral membrane" evidence="11">
    <location>
        <begin position="428"/>
        <end position="572"/>
    </location>
</feature>
<evidence type="ECO:0000256" key="7">
    <source>
        <dbReference type="ARBA" id="ARBA00023065"/>
    </source>
</evidence>
<feature type="transmembrane region" description="Helical" evidence="10">
    <location>
        <begin position="291"/>
        <end position="318"/>
    </location>
</feature>
<feature type="compositionally biased region" description="Polar residues" evidence="9">
    <location>
        <begin position="87"/>
        <end position="97"/>
    </location>
</feature>
<evidence type="ECO:0000256" key="9">
    <source>
        <dbReference type="SAM" id="MobiDB-lite"/>
    </source>
</evidence>
<sequence>MDESSSGDGLRLRSRVVAREDRHQKVASAPTRAMPQIRGANSGSGEPSNSQEAGAGSPLANLSDNPANGVHENLGFSSEEHADLGVPTSSSQPSTLKGTAGNKSHKLSGVKETNIDDRSEESDAEAPDTQELISSRKDDEYDSGVEDVVIQDQFDGLDVNSLIQSIKSDETSLSIVSQVSLPFIIAGYGTVGAGMVLDIVQHWDVFMKVGEIFILVPALLGLKGNLEMTLASRLSTQANLGNMDSRKELLKMVGGNLALVQAQAIVVGFLSSLTAMIMGWIPEGKWNTEHGLLLCASSLFTASIASFLLGVVMVIVILLSRYFKINPDNVATPIAASLGDLVTLSLLAWVGNLLFEAIGKEHWLAPTIIAFFLLLLPLWVVICVKNKYTNDVIYSGWVPVLSAMFISSVGGLILDYTVANYDGIAVFQPVINGVGGNLVAVHASRLSTTLHLKGRPGSKVRDKKLHGCLNPFKVFFGTGVHSRASRVLTLLTIPGHLLFVYTIYYMKAGHTSMSLLFNVFYLTAALLQVILLIYIATWLVPLIWVTGSDPDNVAIPYLTALGDLLGTGFLAVAFHLLYLLGDRDADVGD</sequence>
<evidence type="ECO:0000256" key="4">
    <source>
        <dbReference type="ARBA" id="ARBA00022692"/>
    </source>
</evidence>
<dbReference type="Pfam" id="PF01769">
    <property type="entry name" value="MgtE"/>
    <property type="match status" value="2"/>
</dbReference>
<dbReference type="InterPro" id="IPR036739">
    <property type="entry name" value="SLC41_membr_dom_sf"/>
</dbReference>
<keyword evidence="8 10" id="KW-0472">Membrane</keyword>
<feature type="transmembrane region" description="Helical" evidence="10">
    <location>
        <begin position="487"/>
        <end position="506"/>
    </location>
</feature>
<proteinExistence type="inferred from homology"/>
<feature type="compositionally biased region" description="Acidic residues" evidence="9">
    <location>
        <begin position="118"/>
        <end position="128"/>
    </location>
</feature>
<dbReference type="InterPro" id="IPR006667">
    <property type="entry name" value="SLC41_membr_dom"/>
</dbReference>
<keyword evidence="4 10" id="KW-0812">Transmembrane</keyword>
<evidence type="ECO:0000256" key="6">
    <source>
        <dbReference type="ARBA" id="ARBA00022989"/>
    </source>
</evidence>
<dbReference type="PANTHER" id="PTHR16228">
    <property type="entry name" value="DIVALENT CATION TRANSPORTER SOLUTE CARRIER FAMILY 41"/>
    <property type="match status" value="1"/>
</dbReference>
<dbReference type="RefSeq" id="XP_005109527.1">
    <property type="nucleotide sequence ID" value="XM_005109470.3"/>
</dbReference>
<evidence type="ECO:0000256" key="3">
    <source>
        <dbReference type="ARBA" id="ARBA00022448"/>
    </source>
</evidence>
<evidence type="ECO:0000259" key="11">
    <source>
        <dbReference type="Pfam" id="PF01769"/>
    </source>
</evidence>
<feature type="transmembrane region" description="Helical" evidence="10">
    <location>
        <begin position="396"/>
        <end position="414"/>
    </location>
</feature>
<feature type="transmembrane region" description="Helical" evidence="10">
    <location>
        <begin position="518"/>
        <end position="545"/>
    </location>
</feature>
<evidence type="ECO:0000256" key="10">
    <source>
        <dbReference type="SAM" id="Phobius"/>
    </source>
</evidence>
<evidence type="ECO:0000256" key="5">
    <source>
        <dbReference type="ARBA" id="ARBA00022842"/>
    </source>
</evidence>
<keyword evidence="5" id="KW-0460">Magnesium</keyword>
<evidence type="ECO:0000313" key="13">
    <source>
        <dbReference type="RefSeq" id="XP_005109527.1"/>
    </source>
</evidence>
<reference evidence="13" key="1">
    <citation type="submission" date="2025-08" db="UniProtKB">
        <authorList>
            <consortium name="RefSeq"/>
        </authorList>
    </citation>
    <scope>IDENTIFICATION</scope>
</reference>
<feature type="transmembrane region" description="Helical" evidence="10">
    <location>
        <begin position="330"/>
        <end position="351"/>
    </location>
</feature>
<feature type="transmembrane region" description="Helical" evidence="10">
    <location>
        <begin position="253"/>
        <end position="279"/>
    </location>
</feature>
<dbReference type="PANTHER" id="PTHR16228:SF7">
    <property type="entry name" value="SLC41A_MGTE INTEGRAL MEMBRANE DOMAIN-CONTAINING PROTEIN"/>
    <property type="match status" value="1"/>
</dbReference>
<feature type="transmembrane region" description="Helical" evidence="10">
    <location>
        <begin position="363"/>
        <end position="384"/>
    </location>
</feature>
<feature type="compositionally biased region" description="Polar residues" evidence="9">
    <location>
        <begin position="39"/>
        <end position="52"/>
    </location>
</feature>
<keyword evidence="3" id="KW-0813">Transport</keyword>
<feature type="transmembrane region" description="Helical" evidence="10">
    <location>
        <begin position="557"/>
        <end position="580"/>
    </location>
</feature>
<gene>
    <name evidence="13" type="primary">LOC101859819</name>
</gene>
<name>A0ABM0K5Z4_APLCA</name>